<reference evidence="2 3" key="1">
    <citation type="submission" date="2021-04" db="EMBL/GenBank/DDBJ databases">
        <authorList>
            <person name="Pira H."/>
            <person name="Risdian C."/>
            <person name="Wink J."/>
        </authorList>
    </citation>
    <scope>NUCLEOTIDE SEQUENCE [LARGE SCALE GENOMIC DNA]</scope>
    <source>
        <strain evidence="2 3">WH131</strain>
    </source>
</reference>
<dbReference type="PANTHER" id="PTHR33337:SF40">
    <property type="entry name" value="CENP-V_GFA DOMAIN-CONTAINING PROTEIN-RELATED"/>
    <property type="match status" value="1"/>
</dbReference>
<accession>A0ABS6SM62</accession>
<dbReference type="Pfam" id="PF04828">
    <property type="entry name" value="GFA"/>
    <property type="match status" value="1"/>
</dbReference>
<dbReference type="Proteomes" id="UP000699975">
    <property type="component" value="Unassembled WGS sequence"/>
</dbReference>
<keyword evidence="3" id="KW-1185">Reference proteome</keyword>
<organism evidence="2 3">
    <name type="scientific">Erythrobacter ani</name>
    <dbReference type="NCBI Taxonomy" id="2827235"/>
    <lineage>
        <taxon>Bacteria</taxon>
        <taxon>Pseudomonadati</taxon>
        <taxon>Pseudomonadota</taxon>
        <taxon>Alphaproteobacteria</taxon>
        <taxon>Sphingomonadales</taxon>
        <taxon>Erythrobacteraceae</taxon>
        <taxon>Erythrobacter/Porphyrobacter group</taxon>
        <taxon>Erythrobacter</taxon>
    </lineage>
</organism>
<dbReference type="RefSeq" id="WP_218316694.1">
    <property type="nucleotide sequence ID" value="NZ_JAGSPB010000002.1"/>
</dbReference>
<dbReference type="InterPro" id="IPR006913">
    <property type="entry name" value="CENP-V/GFA"/>
</dbReference>
<evidence type="ECO:0000313" key="3">
    <source>
        <dbReference type="Proteomes" id="UP000699975"/>
    </source>
</evidence>
<protein>
    <submittedName>
        <fullName evidence="2">GFA family protein</fullName>
    </submittedName>
</protein>
<evidence type="ECO:0000313" key="2">
    <source>
        <dbReference type="EMBL" id="MBV7266070.1"/>
    </source>
</evidence>
<dbReference type="PANTHER" id="PTHR33337">
    <property type="entry name" value="GFA DOMAIN-CONTAINING PROTEIN"/>
    <property type="match status" value="1"/>
</dbReference>
<feature type="domain" description="CENP-V/GFA" evidence="1">
    <location>
        <begin position="10"/>
        <end position="105"/>
    </location>
</feature>
<sequence length="105" mass="11642">MNSNNTTELHDGGCLCESVRYQVRGGLRGVVNCHCTMCQKLNGAIGAHTKAFKRDLFISNSDGLACYNSSDVARRGFCRRSGSSLFWDDLMYETIGILARSLDRK</sequence>
<gene>
    <name evidence="2" type="ORF">KCG45_07760</name>
</gene>
<name>A0ABS6SM62_9SPHN</name>
<evidence type="ECO:0000259" key="1">
    <source>
        <dbReference type="PROSITE" id="PS51891"/>
    </source>
</evidence>
<proteinExistence type="predicted"/>
<dbReference type="EMBL" id="JAGSPB010000002">
    <property type="protein sequence ID" value="MBV7266070.1"/>
    <property type="molecule type" value="Genomic_DNA"/>
</dbReference>
<comment type="caution">
    <text evidence="2">The sequence shown here is derived from an EMBL/GenBank/DDBJ whole genome shotgun (WGS) entry which is preliminary data.</text>
</comment>
<dbReference type="PROSITE" id="PS51891">
    <property type="entry name" value="CENP_V_GFA"/>
    <property type="match status" value="1"/>
</dbReference>